<dbReference type="InterPro" id="IPR036388">
    <property type="entry name" value="WH-like_DNA-bd_sf"/>
</dbReference>
<dbReference type="SMART" id="SM00344">
    <property type="entry name" value="HTH_ASNC"/>
    <property type="match status" value="1"/>
</dbReference>
<name>A0ABV7D4S8_9PROT</name>
<reference evidence="6" key="1">
    <citation type="journal article" date="2019" name="Int. J. Syst. Evol. Microbiol.">
        <title>The Global Catalogue of Microorganisms (GCM) 10K type strain sequencing project: providing services to taxonomists for standard genome sequencing and annotation.</title>
        <authorList>
            <consortium name="The Broad Institute Genomics Platform"/>
            <consortium name="The Broad Institute Genome Sequencing Center for Infectious Disease"/>
            <person name="Wu L."/>
            <person name="Ma J."/>
        </authorList>
    </citation>
    <scope>NUCLEOTIDE SEQUENCE [LARGE SCALE GENOMIC DNA]</scope>
    <source>
        <strain evidence="6">KCTC 62164</strain>
    </source>
</reference>
<keyword evidence="6" id="KW-1185">Reference proteome</keyword>
<evidence type="ECO:0000313" key="6">
    <source>
        <dbReference type="Proteomes" id="UP001595444"/>
    </source>
</evidence>
<feature type="domain" description="HTH asnC-type" evidence="4">
    <location>
        <begin position="3"/>
        <end position="64"/>
    </location>
</feature>
<dbReference type="InterPro" id="IPR036390">
    <property type="entry name" value="WH_DNA-bd_sf"/>
</dbReference>
<gene>
    <name evidence="5" type="ORF">ACFOKA_08855</name>
</gene>
<dbReference type="Pfam" id="PF13412">
    <property type="entry name" value="HTH_24"/>
    <property type="match status" value="1"/>
</dbReference>
<keyword evidence="1" id="KW-0805">Transcription regulation</keyword>
<dbReference type="Gene3D" id="3.30.70.920">
    <property type="match status" value="1"/>
</dbReference>
<sequence length="152" mass="17169">MEIDQIDKKILALLTENCKLSSQQIAEQVGASTASCWRRIKAMEDAGVIESYQATINHDAVGFELTAFAQVTLNRHSKNNVKLFEEAVGRMPEILACYSVTGQYDYILHILVKNIRDYELFLNDRVFHLPGVDHVHSSISMKTVKTRQSRAA</sequence>
<dbReference type="Gene3D" id="1.10.10.10">
    <property type="entry name" value="Winged helix-like DNA-binding domain superfamily/Winged helix DNA-binding domain"/>
    <property type="match status" value="1"/>
</dbReference>
<organism evidence="5 6">
    <name type="scientific">Kordiimonas pumila</name>
    <dbReference type="NCBI Taxonomy" id="2161677"/>
    <lineage>
        <taxon>Bacteria</taxon>
        <taxon>Pseudomonadati</taxon>
        <taxon>Pseudomonadota</taxon>
        <taxon>Alphaproteobacteria</taxon>
        <taxon>Kordiimonadales</taxon>
        <taxon>Kordiimonadaceae</taxon>
        <taxon>Kordiimonas</taxon>
    </lineage>
</organism>
<dbReference type="Proteomes" id="UP001595444">
    <property type="component" value="Unassembled WGS sequence"/>
</dbReference>
<dbReference type="CDD" id="cd00090">
    <property type="entry name" value="HTH_ARSR"/>
    <property type="match status" value="1"/>
</dbReference>
<dbReference type="PANTHER" id="PTHR30154:SF34">
    <property type="entry name" value="TRANSCRIPTIONAL REGULATOR AZLB"/>
    <property type="match status" value="1"/>
</dbReference>
<dbReference type="PROSITE" id="PS50956">
    <property type="entry name" value="HTH_ASNC_2"/>
    <property type="match status" value="1"/>
</dbReference>
<keyword evidence="2" id="KW-0238">DNA-binding</keyword>
<dbReference type="InterPro" id="IPR019888">
    <property type="entry name" value="Tscrpt_reg_AsnC-like"/>
</dbReference>
<dbReference type="SUPFAM" id="SSF54909">
    <property type="entry name" value="Dimeric alpha+beta barrel"/>
    <property type="match status" value="1"/>
</dbReference>
<dbReference type="EMBL" id="JBHRSL010000006">
    <property type="protein sequence ID" value="MFC3052014.1"/>
    <property type="molecule type" value="Genomic_DNA"/>
</dbReference>
<keyword evidence="3" id="KW-0804">Transcription</keyword>
<accession>A0ABV7D4S8</accession>
<dbReference type="InterPro" id="IPR011991">
    <property type="entry name" value="ArsR-like_HTH"/>
</dbReference>
<dbReference type="SUPFAM" id="SSF46785">
    <property type="entry name" value="Winged helix' DNA-binding domain"/>
    <property type="match status" value="1"/>
</dbReference>
<dbReference type="InterPro" id="IPR011008">
    <property type="entry name" value="Dimeric_a/b-barrel"/>
</dbReference>
<evidence type="ECO:0000256" key="3">
    <source>
        <dbReference type="ARBA" id="ARBA00023163"/>
    </source>
</evidence>
<dbReference type="PRINTS" id="PR00033">
    <property type="entry name" value="HTHASNC"/>
</dbReference>
<dbReference type="Pfam" id="PF01037">
    <property type="entry name" value="AsnC_trans_reg"/>
    <property type="match status" value="1"/>
</dbReference>
<comment type="caution">
    <text evidence="5">The sequence shown here is derived from an EMBL/GenBank/DDBJ whole genome shotgun (WGS) entry which is preliminary data.</text>
</comment>
<proteinExistence type="predicted"/>
<dbReference type="RefSeq" id="WP_194215428.1">
    <property type="nucleotide sequence ID" value="NZ_CP061205.1"/>
</dbReference>
<dbReference type="InterPro" id="IPR019887">
    <property type="entry name" value="Tscrpt_reg_AsnC/Lrp_C"/>
</dbReference>
<evidence type="ECO:0000313" key="5">
    <source>
        <dbReference type="EMBL" id="MFC3052014.1"/>
    </source>
</evidence>
<dbReference type="PANTHER" id="PTHR30154">
    <property type="entry name" value="LEUCINE-RESPONSIVE REGULATORY PROTEIN"/>
    <property type="match status" value="1"/>
</dbReference>
<evidence type="ECO:0000256" key="2">
    <source>
        <dbReference type="ARBA" id="ARBA00023125"/>
    </source>
</evidence>
<evidence type="ECO:0000256" key="1">
    <source>
        <dbReference type="ARBA" id="ARBA00023015"/>
    </source>
</evidence>
<protein>
    <submittedName>
        <fullName evidence="5">Lrp/AsnC family transcriptional regulator</fullName>
    </submittedName>
</protein>
<evidence type="ECO:0000259" key="4">
    <source>
        <dbReference type="PROSITE" id="PS50956"/>
    </source>
</evidence>
<dbReference type="InterPro" id="IPR000485">
    <property type="entry name" value="AsnC-type_HTH_dom"/>
</dbReference>